<evidence type="ECO:0000256" key="7">
    <source>
        <dbReference type="HAMAP-Rule" id="MF_00108"/>
    </source>
</evidence>
<evidence type="ECO:0000256" key="8">
    <source>
        <dbReference type="SAM" id="MobiDB-lite"/>
    </source>
</evidence>
<comment type="pathway">
    <text evidence="2 7">Isoprenoid biosynthesis; isopentenyl diphosphate biosynthesis via DXP pathway; isopentenyl diphosphate from 1-deoxy-D-xylulose 5-phosphate: step 2/6.</text>
</comment>
<organism evidence="9 10">
    <name type="scientific">Arthrobacter ginkgonis</name>
    <dbReference type="NCBI Taxonomy" id="1630594"/>
    <lineage>
        <taxon>Bacteria</taxon>
        <taxon>Bacillati</taxon>
        <taxon>Actinomycetota</taxon>
        <taxon>Actinomycetes</taxon>
        <taxon>Micrococcales</taxon>
        <taxon>Micrococcaceae</taxon>
        <taxon>Arthrobacter</taxon>
    </lineage>
</organism>
<evidence type="ECO:0000256" key="1">
    <source>
        <dbReference type="ARBA" id="ARBA00001282"/>
    </source>
</evidence>
<feature type="site" description="Positions MEP for the nucleophilic attack" evidence="7">
    <location>
        <position position="254"/>
    </location>
</feature>
<dbReference type="InterPro" id="IPR050088">
    <property type="entry name" value="IspD/TarI_cytidylyltransf_bact"/>
</dbReference>
<comment type="caution">
    <text evidence="9">The sequence shown here is derived from an EMBL/GenBank/DDBJ whole genome shotgun (WGS) entry which is preliminary data.</text>
</comment>
<evidence type="ECO:0000256" key="2">
    <source>
        <dbReference type="ARBA" id="ARBA00004787"/>
    </source>
</evidence>
<dbReference type="Gene3D" id="3.90.550.10">
    <property type="entry name" value="Spore Coat Polysaccharide Biosynthesis Protein SpsA, Chain A"/>
    <property type="match status" value="1"/>
</dbReference>
<evidence type="ECO:0000313" key="10">
    <source>
        <dbReference type="Proteomes" id="UP001500752"/>
    </source>
</evidence>
<feature type="site" description="Positions MEP for the nucleophilic attack" evidence="7">
    <location>
        <position position="194"/>
    </location>
</feature>
<keyword evidence="4 7" id="KW-0808">Transferase</keyword>
<dbReference type="InterPro" id="IPR029044">
    <property type="entry name" value="Nucleotide-diphossugar_trans"/>
</dbReference>
<dbReference type="SUPFAM" id="SSF53448">
    <property type="entry name" value="Nucleotide-diphospho-sugar transferases"/>
    <property type="match status" value="1"/>
</dbReference>
<dbReference type="InterPro" id="IPR001228">
    <property type="entry name" value="IspD"/>
</dbReference>
<evidence type="ECO:0000256" key="5">
    <source>
        <dbReference type="ARBA" id="ARBA00022695"/>
    </source>
</evidence>
<comment type="catalytic activity">
    <reaction evidence="1 7">
        <text>2-C-methyl-D-erythritol 4-phosphate + CTP + H(+) = 4-CDP-2-C-methyl-D-erythritol + diphosphate</text>
        <dbReference type="Rhea" id="RHEA:13429"/>
        <dbReference type="ChEBI" id="CHEBI:15378"/>
        <dbReference type="ChEBI" id="CHEBI:33019"/>
        <dbReference type="ChEBI" id="CHEBI:37563"/>
        <dbReference type="ChEBI" id="CHEBI:57823"/>
        <dbReference type="ChEBI" id="CHEBI:58262"/>
        <dbReference type="EC" id="2.7.7.60"/>
    </reaction>
</comment>
<proteinExistence type="inferred from homology"/>
<dbReference type="HAMAP" id="MF_00108">
    <property type="entry name" value="IspD"/>
    <property type="match status" value="1"/>
</dbReference>
<feature type="site" description="Transition state stabilizer" evidence="7">
    <location>
        <position position="47"/>
    </location>
</feature>
<dbReference type="Pfam" id="PF01128">
    <property type="entry name" value="IspD"/>
    <property type="match status" value="1"/>
</dbReference>
<dbReference type="Proteomes" id="UP001500752">
    <property type="component" value="Unassembled WGS sequence"/>
</dbReference>
<comment type="function">
    <text evidence="7">Catalyzes the formation of 4-diphosphocytidyl-2-C-methyl-D-erythritol from CTP and 2-C-methyl-D-erythritol 4-phosphate (MEP).</text>
</comment>
<gene>
    <name evidence="7 9" type="primary">ispD</name>
    <name evidence="9" type="ORF">GCM10023081_16690</name>
</gene>
<evidence type="ECO:0000256" key="6">
    <source>
        <dbReference type="ARBA" id="ARBA00023229"/>
    </source>
</evidence>
<evidence type="ECO:0000313" key="9">
    <source>
        <dbReference type="EMBL" id="GAA3679094.1"/>
    </source>
</evidence>
<comment type="similarity">
    <text evidence="3 7">Belongs to the IspD/TarI cytidylyltransferase family. IspD subfamily.</text>
</comment>
<dbReference type="GO" id="GO:0016779">
    <property type="term" value="F:nucleotidyltransferase activity"/>
    <property type="evidence" value="ECO:0007669"/>
    <property type="project" value="UniProtKB-KW"/>
</dbReference>
<keyword evidence="6 7" id="KW-0414">Isoprene biosynthesis</keyword>
<dbReference type="PANTHER" id="PTHR32125">
    <property type="entry name" value="2-C-METHYL-D-ERYTHRITOL 4-PHOSPHATE CYTIDYLYLTRANSFERASE, CHLOROPLASTIC"/>
    <property type="match status" value="1"/>
</dbReference>
<dbReference type="EMBL" id="BAABEO010000009">
    <property type="protein sequence ID" value="GAA3679094.1"/>
    <property type="molecule type" value="Genomic_DNA"/>
</dbReference>
<sequence>MAGSTIRTDAGGTLLHVSHPPHPPVPARAERSGRAAVVIVAAGSGTRLGYGLPKALVPLAGRPLLAHAIDGALGSGVADRMVVVVPPGDTELTALCAGYATDGAHLTCVPGGATRNESVRAGLRALGPGTDYVLVHDAARCLTPAEVFTGVLRALRAGASAVIPAVPVVDTIKSVAPAAAPGIAPESVTGTPERAALRAVQTPQGFRLGELLRAHESAASWTGERAAAVTDDAMLMELAGTEVFVVPGAVEALKITTPMDLLLAEALVANGYEEQP</sequence>
<accession>A0ABP7C7J9</accession>
<dbReference type="CDD" id="cd02516">
    <property type="entry name" value="CDP-ME_synthetase"/>
    <property type="match status" value="1"/>
</dbReference>
<feature type="site" description="Transition state stabilizer" evidence="7">
    <location>
        <position position="54"/>
    </location>
</feature>
<feature type="region of interest" description="Disordered" evidence="8">
    <location>
        <begin position="1"/>
        <end position="30"/>
    </location>
</feature>
<keyword evidence="10" id="KW-1185">Reference proteome</keyword>
<dbReference type="NCBIfam" id="TIGR00453">
    <property type="entry name" value="ispD"/>
    <property type="match status" value="1"/>
</dbReference>
<dbReference type="InterPro" id="IPR034683">
    <property type="entry name" value="IspD/TarI"/>
</dbReference>
<evidence type="ECO:0000256" key="3">
    <source>
        <dbReference type="ARBA" id="ARBA00009789"/>
    </source>
</evidence>
<protein>
    <recommendedName>
        <fullName evidence="7">2-C-methyl-D-erythritol 4-phosphate cytidylyltransferase</fullName>
        <ecNumber evidence="7">2.7.7.60</ecNumber>
    </recommendedName>
    <alternativeName>
        <fullName evidence="7">4-diphosphocytidyl-2C-methyl-D-erythritol synthase</fullName>
    </alternativeName>
    <alternativeName>
        <fullName evidence="7">MEP cytidylyltransferase</fullName>
        <shortName evidence="7">MCT</shortName>
    </alternativeName>
</protein>
<name>A0ABP7C7J9_9MICC</name>
<dbReference type="EC" id="2.7.7.60" evidence="7"/>
<keyword evidence="5 7" id="KW-0548">Nucleotidyltransferase</keyword>
<reference evidence="10" key="1">
    <citation type="journal article" date="2019" name="Int. J. Syst. Evol. Microbiol.">
        <title>The Global Catalogue of Microorganisms (GCM) 10K type strain sequencing project: providing services to taxonomists for standard genome sequencing and annotation.</title>
        <authorList>
            <consortium name="The Broad Institute Genomics Platform"/>
            <consortium name="The Broad Institute Genome Sequencing Center for Infectious Disease"/>
            <person name="Wu L."/>
            <person name="Ma J."/>
        </authorList>
    </citation>
    <scope>NUCLEOTIDE SEQUENCE [LARGE SCALE GENOMIC DNA]</scope>
    <source>
        <strain evidence="10">JCM 30742</strain>
    </source>
</reference>
<dbReference type="PANTHER" id="PTHR32125:SF4">
    <property type="entry name" value="2-C-METHYL-D-ERYTHRITOL 4-PHOSPHATE CYTIDYLYLTRANSFERASE, CHLOROPLASTIC"/>
    <property type="match status" value="1"/>
</dbReference>
<dbReference type="InterPro" id="IPR018294">
    <property type="entry name" value="ISPD_synthase_CS"/>
</dbReference>
<dbReference type="PROSITE" id="PS01295">
    <property type="entry name" value="ISPD"/>
    <property type="match status" value="1"/>
</dbReference>
<evidence type="ECO:0000256" key="4">
    <source>
        <dbReference type="ARBA" id="ARBA00022679"/>
    </source>
</evidence>